<protein>
    <submittedName>
        <fullName evidence="1">Uncharacterized protein</fullName>
    </submittedName>
</protein>
<proteinExistence type="predicted"/>
<dbReference type="Proteomes" id="UP001150925">
    <property type="component" value="Unassembled WGS sequence"/>
</dbReference>
<evidence type="ECO:0000313" key="1">
    <source>
        <dbReference type="EMBL" id="KAJ1960737.1"/>
    </source>
</evidence>
<comment type="caution">
    <text evidence="1">The sequence shown here is derived from an EMBL/GenBank/DDBJ whole genome shotgun (WGS) entry which is preliminary data.</text>
</comment>
<keyword evidence="2" id="KW-1185">Reference proteome</keyword>
<reference evidence="1" key="1">
    <citation type="submission" date="2022-07" db="EMBL/GenBank/DDBJ databases">
        <title>Phylogenomic reconstructions and comparative analyses of Kickxellomycotina fungi.</title>
        <authorList>
            <person name="Reynolds N.K."/>
            <person name="Stajich J.E."/>
            <person name="Barry K."/>
            <person name="Grigoriev I.V."/>
            <person name="Crous P."/>
            <person name="Smith M.E."/>
        </authorList>
    </citation>
    <scope>NUCLEOTIDE SEQUENCE</scope>
    <source>
        <strain evidence="1">RSA 1196</strain>
    </source>
</reference>
<accession>A0A9W8AMK1</accession>
<sequence length="295" mass="33894">MRGEWSDGDNNNGFYYSSRHFVQPTTGLPKDTVNRQWIDLQQLSAKEFLDFSPIFFLSRHKRPAEALVLIEELSTRSENMDFVVAFNHALGVVTETYPMYFTTSVSILRPELGNGVTPLAGILRRARRNIFNHNLYVDLFSTGNKEVIDNLISELSKAGMFRAEFPQILIEAFNLEHFDLEMIKTSVREVRSTMKSSVDLDHGTRLDEGGDYIMYDADTEASQSDEEEYDLDQIDNHNTFLKNAADRHRIVCGIFSDMVVEFQDPEVHYANVTFEIPEDNNDVLSENNHSVPYRD</sequence>
<dbReference type="EMBL" id="JANBPY010001279">
    <property type="protein sequence ID" value="KAJ1960737.1"/>
    <property type="molecule type" value="Genomic_DNA"/>
</dbReference>
<name>A0A9W8AMK1_9FUNG</name>
<gene>
    <name evidence="1" type="ORF">IWQ62_004113</name>
</gene>
<organism evidence="1 2">
    <name type="scientific">Dispira parvispora</name>
    <dbReference type="NCBI Taxonomy" id="1520584"/>
    <lineage>
        <taxon>Eukaryota</taxon>
        <taxon>Fungi</taxon>
        <taxon>Fungi incertae sedis</taxon>
        <taxon>Zoopagomycota</taxon>
        <taxon>Kickxellomycotina</taxon>
        <taxon>Dimargaritomycetes</taxon>
        <taxon>Dimargaritales</taxon>
        <taxon>Dimargaritaceae</taxon>
        <taxon>Dispira</taxon>
    </lineage>
</organism>
<dbReference type="AlphaFoldDB" id="A0A9W8AMK1"/>
<evidence type="ECO:0000313" key="2">
    <source>
        <dbReference type="Proteomes" id="UP001150925"/>
    </source>
</evidence>